<evidence type="ECO:0000313" key="2">
    <source>
        <dbReference type="EMBL" id="GIY89135.1"/>
    </source>
</evidence>
<proteinExistence type="predicted"/>
<accession>A0AAV4X4N9</accession>
<protein>
    <submittedName>
        <fullName evidence="2">Uncharacterized protein</fullName>
    </submittedName>
</protein>
<feature type="region of interest" description="Disordered" evidence="1">
    <location>
        <begin position="37"/>
        <end position="77"/>
    </location>
</feature>
<gene>
    <name evidence="2" type="ORF">CDAR_507881</name>
</gene>
<evidence type="ECO:0000313" key="3">
    <source>
        <dbReference type="Proteomes" id="UP001054837"/>
    </source>
</evidence>
<dbReference type="AlphaFoldDB" id="A0AAV4X4N9"/>
<comment type="caution">
    <text evidence="2">The sequence shown here is derived from an EMBL/GenBank/DDBJ whole genome shotgun (WGS) entry which is preliminary data.</text>
</comment>
<keyword evidence="3" id="KW-1185">Reference proteome</keyword>
<dbReference type="EMBL" id="BPLQ01015579">
    <property type="protein sequence ID" value="GIY89135.1"/>
    <property type="molecule type" value="Genomic_DNA"/>
</dbReference>
<reference evidence="2 3" key="1">
    <citation type="submission" date="2021-06" db="EMBL/GenBank/DDBJ databases">
        <title>Caerostris darwini draft genome.</title>
        <authorList>
            <person name="Kono N."/>
            <person name="Arakawa K."/>
        </authorList>
    </citation>
    <scope>NUCLEOTIDE SEQUENCE [LARGE SCALE GENOMIC DNA]</scope>
</reference>
<dbReference type="Proteomes" id="UP001054837">
    <property type="component" value="Unassembled WGS sequence"/>
</dbReference>
<name>A0AAV4X4N9_9ARAC</name>
<organism evidence="2 3">
    <name type="scientific">Caerostris darwini</name>
    <dbReference type="NCBI Taxonomy" id="1538125"/>
    <lineage>
        <taxon>Eukaryota</taxon>
        <taxon>Metazoa</taxon>
        <taxon>Ecdysozoa</taxon>
        <taxon>Arthropoda</taxon>
        <taxon>Chelicerata</taxon>
        <taxon>Arachnida</taxon>
        <taxon>Araneae</taxon>
        <taxon>Araneomorphae</taxon>
        <taxon>Entelegynae</taxon>
        <taxon>Araneoidea</taxon>
        <taxon>Araneidae</taxon>
        <taxon>Caerostris</taxon>
    </lineage>
</organism>
<evidence type="ECO:0000256" key="1">
    <source>
        <dbReference type="SAM" id="MobiDB-lite"/>
    </source>
</evidence>
<sequence length="105" mass="11996">MDKCKHCLTNANNVCICPLVQKAIKVMWVEPSYQTTKHGEVKLESTDEADRSLKSEAKDTPWEKNKTSYGRSTRGRRSKAGVWARSMEFLPHKLTFEGDDDGYPM</sequence>
<feature type="compositionally biased region" description="Basic and acidic residues" evidence="1">
    <location>
        <begin position="37"/>
        <end position="66"/>
    </location>
</feature>